<evidence type="ECO:0000313" key="3">
    <source>
        <dbReference type="Proteomes" id="UP000199673"/>
    </source>
</evidence>
<dbReference type="Proteomes" id="UP000199673">
    <property type="component" value="Unassembled WGS sequence"/>
</dbReference>
<dbReference type="AlphaFoldDB" id="A0A1I6YBT4"/>
<accession>A0A1I6YBT4</accession>
<evidence type="ECO:0000313" key="2">
    <source>
        <dbReference type="EMBL" id="SFT47860.1"/>
    </source>
</evidence>
<keyword evidence="3" id="KW-1185">Reference proteome</keyword>
<reference evidence="3" key="1">
    <citation type="submission" date="2016-10" db="EMBL/GenBank/DDBJ databases">
        <authorList>
            <person name="Varghese N."/>
            <person name="Submissions S."/>
        </authorList>
    </citation>
    <scope>NUCLEOTIDE SEQUENCE [LARGE SCALE GENOMIC DNA]</scope>
    <source>
        <strain evidence="3">DSM 23445</strain>
    </source>
</reference>
<dbReference type="STRING" id="305507.SAMN04489724_0922"/>
<organism evidence="2 3">
    <name type="scientific">Algoriphagus locisalis</name>
    <dbReference type="NCBI Taxonomy" id="305507"/>
    <lineage>
        <taxon>Bacteria</taxon>
        <taxon>Pseudomonadati</taxon>
        <taxon>Bacteroidota</taxon>
        <taxon>Cytophagia</taxon>
        <taxon>Cytophagales</taxon>
        <taxon>Cyclobacteriaceae</taxon>
        <taxon>Algoriphagus</taxon>
    </lineage>
</organism>
<gene>
    <name evidence="2" type="ORF">SAMN04489724_0922</name>
</gene>
<feature type="transmembrane region" description="Helical" evidence="1">
    <location>
        <begin position="20"/>
        <end position="37"/>
    </location>
</feature>
<dbReference type="EMBL" id="FPBF01000001">
    <property type="protein sequence ID" value="SFT47860.1"/>
    <property type="molecule type" value="Genomic_DNA"/>
</dbReference>
<proteinExistence type="predicted"/>
<dbReference type="InterPro" id="IPR045385">
    <property type="entry name" value="DUF6526"/>
</dbReference>
<feature type="transmembrane region" description="Helical" evidence="1">
    <location>
        <begin position="52"/>
        <end position="72"/>
    </location>
</feature>
<keyword evidence="1" id="KW-0472">Membrane</keyword>
<name>A0A1I6YBT4_9BACT</name>
<protein>
    <submittedName>
        <fullName evidence="2">Uncharacterized protein</fullName>
    </submittedName>
</protein>
<evidence type="ECO:0000256" key="1">
    <source>
        <dbReference type="SAM" id="Phobius"/>
    </source>
</evidence>
<keyword evidence="1" id="KW-0812">Transmembrane</keyword>
<sequence>MPFQMSKTQSFQNHAKYYPLHHFVIMPLVLVFLGWSITRTNFDNPQETSNSIYFLLLGFSLLLVSYLPRIYALKNQDRIIRLEMRQRYFYLTGTPFFDKENQLTSAQIIALRFAGDNEILALIEKSILEKTAPKEIKKSIKNWKADHHRV</sequence>
<dbReference type="Pfam" id="PF20136">
    <property type="entry name" value="DUF6526"/>
    <property type="match status" value="1"/>
</dbReference>
<keyword evidence="1" id="KW-1133">Transmembrane helix</keyword>